<dbReference type="AlphaFoldDB" id="A0A252F2H4"/>
<dbReference type="GO" id="GO:0003677">
    <property type="term" value="F:DNA binding"/>
    <property type="evidence" value="ECO:0007669"/>
    <property type="project" value="InterPro"/>
</dbReference>
<dbReference type="GO" id="GO:0006313">
    <property type="term" value="P:DNA transposition"/>
    <property type="evidence" value="ECO:0007669"/>
    <property type="project" value="InterPro"/>
</dbReference>
<proteinExistence type="predicted"/>
<feature type="domain" description="Transposase IS110-like N-terminal" evidence="1">
    <location>
        <begin position="6"/>
        <end position="162"/>
    </location>
</feature>
<evidence type="ECO:0000259" key="1">
    <source>
        <dbReference type="Pfam" id="PF01548"/>
    </source>
</evidence>
<dbReference type="PANTHER" id="PTHR33055:SF3">
    <property type="entry name" value="PUTATIVE TRANSPOSASE FOR IS117-RELATED"/>
    <property type="match status" value="1"/>
</dbReference>
<evidence type="ECO:0000313" key="3">
    <source>
        <dbReference type="EMBL" id="OUM20008.1"/>
    </source>
</evidence>
<dbReference type="NCBIfam" id="NF033542">
    <property type="entry name" value="transpos_IS110"/>
    <property type="match status" value="1"/>
</dbReference>
<dbReference type="Pfam" id="PF01548">
    <property type="entry name" value="DEDD_Tnp_IS110"/>
    <property type="match status" value="1"/>
</dbReference>
<protein>
    <submittedName>
        <fullName evidence="3">IS110 family transposase</fullName>
    </submittedName>
</protein>
<keyword evidence="4" id="KW-1185">Reference proteome</keyword>
<gene>
    <name evidence="3" type="ORF">CBW42_09705</name>
</gene>
<name>A0A252F2H4_9FIRM</name>
<dbReference type="Pfam" id="PF02371">
    <property type="entry name" value="Transposase_20"/>
    <property type="match status" value="1"/>
</dbReference>
<evidence type="ECO:0000313" key="4">
    <source>
        <dbReference type="Proteomes" id="UP000194903"/>
    </source>
</evidence>
<dbReference type="InterPro" id="IPR047650">
    <property type="entry name" value="Transpos_IS110"/>
</dbReference>
<sequence length="418" mass="47587">MNMNAAGIDVSSRKSTVAVLRPFGEVVQIPFDVRHSAEDLTALAQQLKAIEGETRVVMEHTGRYYEGIAKVLHEAGLFVSAVNPLLIKEYGNNSLRKVKTDKADAMKIAKYALDNWAELRDYTPMDTIRYDLKTLNRQFQLASKQKTATANNLIALQEQSFPGIRKLFDSPVRSDGTQKWVEFTHDFWHADCVRGCSQNAFTERYRKWCKRHRYQFSMEKAAEVYALAKSAVVLVQKTSVTKTLVQEAANQLTAISRSVETYRTEMNKLASQLPEYPVVMQMYGVGESLGPQLMAEIGDVRRFQRKQSLVAFAGIDPAPNESGDYHSCRNKTTKRGSPYLRKTLFNIMTVYLQRAPLDEPVFQFLDKKRAEGKPYYVYMTAAGNKFLRRYYAKVMAYLATLENLPPVDMESTGLQRTE</sequence>
<dbReference type="PANTHER" id="PTHR33055">
    <property type="entry name" value="TRANSPOSASE FOR INSERTION SEQUENCE ELEMENT IS1111A"/>
    <property type="match status" value="1"/>
</dbReference>
<dbReference type="InterPro" id="IPR002525">
    <property type="entry name" value="Transp_IS110-like_N"/>
</dbReference>
<reference evidence="3 4" key="1">
    <citation type="submission" date="2017-05" db="EMBL/GenBank/DDBJ databases">
        <title>Butyricicoccus porcorum sp. nov. a butyrate-producing bacterium from the swine intestinal tract.</title>
        <authorList>
            <person name="Trachsel J."/>
            <person name="Humphrey S."/>
            <person name="Allen H.K."/>
        </authorList>
    </citation>
    <scope>NUCLEOTIDE SEQUENCE [LARGE SCALE GENOMIC DNA]</scope>
    <source>
        <strain evidence="3">BB10</strain>
    </source>
</reference>
<comment type="caution">
    <text evidence="3">The sequence shown here is derived from an EMBL/GenBank/DDBJ whole genome shotgun (WGS) entry which is preliminary data.</text>
</comment>
<dbReference type="InterPro" id="IPR003346">
    <property type="entry name" value="Transposase_20"/>
</dbReference>
<dbReference type="Proteomes" id="UP000194903">
    <property type="component" value="Unassembled WGS sequence"/>
</dbReference>
<dbReference type="EMBL" id="NHOC01000008">
    <property type="protein sequence ID" value="OUM20008.1"/>
    <property type="molecule type" value="Genomic_DNA"/>
</dbReference>
<evidence type="ECO:0000259" key="2">
    <source>
        <dbReference type="Pfam" id="PF02371"/>
    </source>
</evidence>
<dbReference type="GO" id="GO:0004803">
    <property type="term" value="F:transposase activity"/>
    <property type="evidence" value="ECO:0007669"/>
    <property type="project" value="InterPro"/>
</dbReference>
<feature type="domain" description="Transposase IS116/IS110/IS902 C-terminal" evidence="2">
    <location>
        <begin position="278"/>
        <end position="353"/>
    </location>
</feature>
<accession>A0A252F2H4</accession>
<organism evidence="3 4">
    <name type="scientific">Butyricicoccus porcorum</name>
    <dbReference type="NCBI Taxonomy" id="1945634"/>
    <lineage>
        <taxon>Bacteria</taxon>
        <taxon>Bacillati</taxon>
        <taxon>Bacillota</taxon>
        <taxon>Clostridia</taxon>
        <taxon>Eubacteriales</taxon>
        <taxon>Butyricicoccaceae</taxon>
        <taxon>Butyricicoccus</taxon>
    </lineage>
</organism>